<dbReference type="EMBL" id="JACHWZ010000029">
    <property type="protein sequence ID" value="MBB3063376.1"/>
    <property type="molecule type" value="Genomic_DNA"/>
</dbReference>
<keyword evidence="5" id="KW-1003">Cell membrane</keyword>
<dbReference type="AlphaFoldDB" id="A0A7W4WFQ3"/>
<evidence type="ECO:0000256" key="9">
    <source>
        <dbReference type="ARBA" id="ARBA00023065"/>
    </source>
</evidence>
<accession>A0A7W4WFQ3</accession>
<evidence type="ECO:0000256" key="12">
    <source>
        <dbReference type="SAM" id="Phobius"/>
    </source>
</evidence>
<keyword evidence="9" id="KW-0406">Ion transport</keyword>
<dbReference type="PANTHER" id="PTHR10110">
    <property type="entry name" value="SODIUM/HYDROGEN EXCHANGER"/>
    <property type="match status" value="1"/>
</dbReference>
<feature type="transmembrane region" description="Helical" evidence="12">
    <location>
        <begin position="6"/>
        <end position="23"/>
    </location>
</feature>
<comment type="subcellular location">
    <subcellularLocation>
        <location evidence="1">Cell membrane</location>
        <topology evidence="1">Multi-pass membrane protein</topology>
    </subcellularLocation>
</comment>
<feature type="transmembrane region" description="Helical" evidence="12">
    <location>
        <begin position="278"/>
        <end position="302"/>
    </location>
</feature>
<feature type="transmembrane region" description="Helical" evidence="12">
    <location>
        <begin position="119"/>
        <end position="142"/>
    </location>
</feature>
<dbReference type="Gene3D" id="6.10.140.1330">
    <property type="match status" value="1"/>
</dbReference>
<evidence type="ECO:0000313" key="15">
    <source>
        <dbReference type="Proteomes" id="UP000535937"/>
    </source>
</evidence>
<feature type="transmembrane region" description="Helical" evidence="12">
    <location>
        <begin position="247"/>
        <end position="266"/>
    </location>
</feature>
<evidence type="ECO:0000256" key="3">
    <source>
        <dbReference type="ARBA" id="ARBA00022448"/>
    </source>
</evidence>
<protein>
    <submittedName>
        <fullName evidence="14">CPA1 family monovalent cation:H+ antiporter</fullName>
    </submittedName>
</protein>
<organism evidence="14 15">
    <name type="scientific">Microbulbifer rhizosphaerae</name>
    <dbReference type="NCBI Taxonomy" id="1562603"/>
    <lineage>
        <taxon>Bacteria</taxon>
        <taxon>Pseudomonadati</taxon>
        <taxon>Pseudomonadota</taxon>
        <taxon>Gammaproteobacteria</taxon>
        <taxon>Cellvibrionales</taxon>
        <taxon>Microbulbiferaceae</taxon>
        <taxon>Microbulbifer</taxon>
    </lineage>
</organism>
<evidence type="ECO:0000259" key="13">
    <source>
        <dbReference type="Pfam" id="PF00999"/>
    </source>
</evidence>
<evidence type="ECO:0000256" key="7">
    <source>
        <dbReference type="ARBA" id="ARBA00022989"/>
    </source>
</evidence>
<dbReference type="GO" id="GO:0051453">
    <property type="term" value="P:regulation of intracellular pH"/>
    <property type="evidence" value="ECO:0007669"/>
    <property type="project" value="TreeGrafter"/>
</dbReference>
<proteinExistence type="inferred from homology"/>
<feature type="transmembrane region" description="Helical" evidence="12">
    <location>
        <begin position="220"/>
        <end position="241"/>
    </location>
</feature>
<reference evidence="14 15" key="1">
    <citation type="submission" date="2020-08" db="EMBL/GenBank/DDBJ databases">
        <title>Genomic Encyclopedia of Type Strains, Phase III (KMG-III): the genomes of soil and plant-associated and newly described type strains.</title>
        <authorList>
            <person name="Whitman W."/>
        </authorList>
    </citation>
    <scope>NUCLEOTIDE SEQUENCE [LARGE SCALE GENOMIC DNA]</scope>
    <source>
        <strain evidence="14 15">CECT 8799</strain>
    </source>
</reference>
<dbReference type="RefSeq" id="WP_183463494.1">
    <property type="nucleotide sequence ID" value="NZ_JACHWZ010000029.1"/>
</dbReference>
<feature type="transmembrane region" description="Helical" evidence="12">
    <location>
        <begin position="193"/>
        <end position="213"/>
    </location>
</feature>
<gene>
    <name evidence="14" type="ORF">FHS09_004234</name>
</gene>
<keyword evidence="15" id="KW-1185">Reference proteome</keyword>
<keyword evidence="4" id="KW-0050">Antiport</keyword>
<feature type="transmembrane region" description="Helical" evidence="12">
    <location>
        <begin position="372"/>
        <end position="390"/>
    </location>
</feature>
<evidence type="ECO:0000313" key="14">
    <source>
        <dbReference type="EMBL" id="MBB3063376.1"/>
    </source>
</evidence>
<keyword evidence="10 12" id="KW-0472">Membrane</keyword>
<keyword evidence="8" id="KW-0915">Sodium</keyword>
<dbReference type="GO" id="GO:0005886">
    <property type="term" value="C:plasma membrane"/>
    <property type="evidence" value="ECO:0007669"/>
    <property type="project" value="UniProtKB-SubCell"/>
</dbReference>
<dbReference type="GO" id="GO:0098719">
    <property type="term" value="P:sodium ion import across plasma membrane"/>
    <property type="evidence" value="ECO:0007669"/>
    <property type="project" value="TreeGrafter"/>
</dbReference>
<comment type="similarity">
    <text evidence="2">Belongs to the monovalent cation:proton antiporter 1 (CPA1) transporter (TC 2.A.36) family.</text>
</comment>
<evidence type="ECO:0000256" key="2">
    <source>
        <dbReference type="ARBA" id="ARBA00007367"/>
    </source>
</evidence>
<dbReference type="InterPro" id="IPR006153">
    <property type="entry name" value="Cation/H_exchanger_TM"/>
</dbReference>
<evidence type="ECO:0000256" key="6">
    <source>
        <dbReference type="ARBA" id="ARBA00022692"/>
    </source>
</evidence>
<feature type="transmembrane region" description="Helical" evidence="12">
    <location>
        <begin position="345"/>
        <end position="366"/>
    </location>
</feature>
<feature type="domain" description="Cation/H+ exchanger transmembrane" evidence="13">
    <location>
        <begin position="15"/>
        <end position="399"/>
    </location>
</feature>
<dbReference type="Pfam" id="PF00999">
    <property type="entry name" value="Na_H_Exchanger"/>
    <property type="match status" value="1"/>
</dbReference>
<dbReference type="InterPro" id="IPR018422">
    <property type="entry name" value="Cation/H_exchanger_CPA1"/>
</dbReference>
<sequence length="404" mass="42892">MVTTLVGQVLYLLMAVAFGLVLARLLHIDYALGCLAAGVLAGLLPPVIDYDAVLRAYNLNQLVFFVILPVLIFEAAWQLDPRALKRWLGPVLLLAILGVAIFTMIAATLLYYGTHHPAGFPWTAALLTGAALATTDPVAMVAKLRSSGAGEDLLILMEGESLFNDTAAIVLFGLLLGLATQSVEGATQPFGSVMLHFAWSFIGGLGLGALCGLATVALVLFLHAVGSALMVLVLAAFGSFYLAEQVAGVSGILAVMVCAIVARAGLQLRDKGRLVGAAFTWEWLALALTGLVFVIMGLTITFEMFSQHWFAMLIAIAAALGGRALAIFTVAPLARFVGPPISKPWRLLLGWGSLRGVIAIALVLSIPMELPYWWIVQSMVFGVVLFSLLVQGTSSGWLITRLSE</sequence>
<evidence type="ECO:0000256" key="4">
    <source>
        <dbReference type="ARBA" id="ARBA00022449"/>
    </source>
</evidence>
<keyword evidence="3" id="KW-0813">Transport</keyword>
<dbReference type="PANTHER" id="PTHR10110:SF195">
    <property type="entry name" value="NA(+)_H(+) ANTIPORTER NHAS2"/>
    <property type="match status" value="1"/>
</dbReference>
<dbReference type="Proteomes" id="UP000535937">
    <property type="component" value="Unassembled WGS sequence"/>
</dbReference>
<feature type="transmembrane region" description="Helical" evidence="12">
    <location>
        <begin position="308"/>
        <end position="333"/>
    </location>
</feature>
<keyword evidence="11" id="KW-0739">Sodium transport</keyword>
<evidence type="ECO:0000256" key="1">
    <source>
        <dbReference type="ARBA" id="ARBA00004651"/>
    </source>
</evidence>
<feature type="transmembrane region" description="Helical" evidence="12">
    <location>
        <begin position="91"/>
        <end position="113"/>
    </location>
</feature>
<dbReference type="GO" id="GO:0015385">
    <property type="term" value="F:sodium:proton antiporter activity"/>
    <property type="evidence" value="ECO:0007669"/>
    <property type="project" value="InterPro"/>
</dbReference>
<keyword evidence="6 12" id="KW-0812">Transmembrane</keyword>
<feature type="transmembrane region" description="Helical" evidence="12">
    <location>
        <begin position="60"/>
        <end position="79"/>
    </location>
</feature>
<evidence type="ECO:0000256" key="10">
    <source>
        <dbReference type="ARBA" id="ARBA00023136"/>
    </source>
</evidence>
<feature type="transmembrane region" description="Helical" evidence="12">
    <location>
        <begin position="30"/>
        <end position="48"/>
    </location>
</feature>
<keyword evidence="7 12" id="KW-1133">Transmembrane helix</keyword>
<evidence type="ECO:0000256" key="8">
    <source>
        <dbReference type="ARBA" id="ARBA00023053"/>
    </source>
</evidence>
<evidence type="ECO:0000256" key="5">
    <source>
        <dbReference type="ARBA" id="ARBA00022475"/>
    </source>
</evidence>
<comment type="caution">
    <text evidence="14">The sequence shown here is derived from an EMBL/GenBank/DDBJ whole genome shotgun (WGS) entry which is preliminary data.</text>
</comment>
<evidence type="ECO:0000256" key="11">
    <source>
        <dbReference type="ARBA" id="ARBA00023201"/>
    </source>
</evidence>
<dbReference type="GO" id="GO:0015386">
    <property type="term" value="F:potassium:proton antiporter activity"/>
    <property type="evidence" value="ECO:0007669"/>
    <property type="project" value="TreeGrafter"/>
</dbReference>
<feature type="transmembrane region" description="Helical" evidence="12">
    <location>
        <begin position="162"/>
        <end position="181"/>
    </location>
</feature>
<name>A0A7W4WFQ3_9GAMM</name>